<dbReference type="KEGG" id="mfv:Mfer_0063"/>
<accession>E3GWX8</accession>
<organism evidence="2 3">
    <name type="scientific">Methanothermus fervidus (strain ATCC 43054 / DSM 2088 / JCM 10308 / V24 S)</name>
    <dbReference type="NCBI Taxonomy" id="523846"/>
    <lineage>
        <taxon>Archaea</taxon>
        <taxon>Methanobacteriati</taxon>
        <taxon>Methanobacteriota</taxon>
        <taxon>Methanomada group</taxon>
        <taxon>Methanobacteria</taxon>
        <taxon>Methanobacteriales</taxon>
        <taxon>Methanothermaceae</taxon>
        <taxon>Methanothermus</taxon>
    </lineage>
</organism>
<gene>
    <name evidence="2" type="ordered locus">Mfer_0063</name>
</gene>
<dbReference type="EMBL" id="CP002278">
    <property type="protein sequence ID" value="ADP76867.1"/>
    <property type="molecule type" value="Genomic_DNA"/>
</dbReference>
<evidence type="ECO:0000313" key="3">
    <source>
        <dbReference type="Proteomes" id="UP000002315"/>
    </source>
</evidence>
<evidence type="ECO:0000256" key="1">
    <source>
        <dbReference type="SAM" id="Phobius"/>
    </source>
</evidence>
<evidence type="ECO:0000313" key="2">
    <source>
        <dbReference type="EMBL" id="ADP76867.1"/>
    </source>
</evidence>
<dbReference type="Proteomes" id="UP000002315">
    <property type="component" value="Chromosome"/>
</dbReference>
<protein>
    <recommendedName>
        <fullName evidence="4">Adhesin domain-containing protein</fullName>
    </recommendedName>
</protein>
<keyword evidence="1" id="KW-1133">Transmembrane helix</keyword>
<proteinExistence type="predicted"/>
<feature type="transmembrane region" description="Helical" evidence="1">
    <location>
        <begin position="6"/>
        <end position="27"/>
    </location>
</feature>
<sequence length="266" mass="29124">MDLKRIFSIIIFVIFVSGFLVGALAFINKKEDENITKNFKLKESEFPGVKYVNITIESNTSGVKLSFENSTNEICNFNVGHNIKTNPVFNYTIYGDTLNVKLKLNKGSTSVFLSNKYIYNITINDKVGGVEITLGNNSKIDMLNVNINYFGGGKLKIQDVVFKNIKLNVNTGGFNILNTGLLYNGSINTNVTIGGVSMLLNSLSPIRIISDVDSGGISFNANTKNAVILENTTNHLELETKSYTLSKNGVEVVNKVGLGGINIDMI</sequence>
<dbReference type="HOGENOM" id="CLU_1044315_0_0_2"/>
<reference evidence="2 3" key="1">
    <citation type="journal article" date="2010" name="Stand. Genomic Sci.">
        <title>Complete genome sequence of Methanothermus fervidus type strain (V24S).</title>
        <authorList>
            <person name="Anderson I."/>
            <person name="Djao O.D."/>
            <person name="Misra M."/>
            <person name="Chertkov O."/>
            <person name="Nolan M."/>
            <person name="Lucas S."/>
            <person name="Lapidus A."/>
            <person name="Del Rio T.G."/>
            <person name="Tice H."/>
            <person name="Cheng J.F."/>
            <person name="Tapia R."/>
            <person name="Han C."/>
            <person name="Goodwin L."/>
            <person name="Pitluck S."/>
            <person name="Liolios K."/>
            <person name="Ivanova N."/>
            <person name="Mavromatis K."/>
            <person name="Mikhailova N."/>
            <person name="Pati A."/>
            <person name="Brambilla E."/>
            <person name="Chen A."/>
            <person name="Palaniappan K."/>
            <person name="Land M."/>
            <person name="Hauser L."/>
            <person name="Chang Y.J."/>
            <person name="Jeffries C.D."/>
            <person name="Sikorski J."/>
            <person name="Spring S."/>
            <person name="Rohde M."/>
            <person name="Eichinger K."/>
            <person name="Huber H."/>
            <person name="Wirth R."/>
            <person name="Goker M."/>
            <person name="Detter J.C."/>
            <person name="Woyke T."/>
            <person name="Bristow J."/>
            <person name="Eisen J.A."/>
            <person name="Markowitz V."/>
            <person name="Hugenholtz P."/>
            <person name="Klenk H.P."/>
            <person name="Kyrpides N.C."/>
        </authorList>
    </citation>
    <scope>NUCLEOTIDE SEQUENCE [LARGE SCALE GENOMIC DNA]</scope>
    <source>
        <strain evidence="3">ATCC 43054 / DSM 2088 / JCM 10308 / V24 S</strain>
    </source>
</reference>
<dbReference type="OrthoDB" id="81616at2157"/>
<keyword evidence="3" id="KW-1185">Reference proteome</keyword>
<dbReference type="AlphaFoldDB" id="E3GWX8"/>
<evidence type="ECO:0008006" key="4">
    <source>
        <dbReference type="Google" id="ProtNLM"/>
    </source>
</evidence>
<keyword evidence="1" id="KW-0812">Transmembrane</keyword>
<keyword evidence="1" id="KW-0472">Membrane</keyword>
<name>E3GWX8_METFV</name>